<dbReference type="PROSITE" id="PS51379">
    <property type="entry name" value="4FE4S_FER_2"/>
    <property type="match status" value="1"/>
</dbReference>
<feature type="region of interest" description="Disordered" evidence="7">
    <location>
        <begin position="1"/>
        <end position="29"/>
    </location>
</feature>
<evidence type="ECO:0000256" key="7">
    <source>
        <dbReference type="SAM" id="MobiDB-lite"/>
    </source>
</evidence>
<dbReference type="SUPFAM" id="SSF54862">
    <property type="entry name" value="4Fe-4S ferredoxins"/>
    <property type="match status" value="1"/>
</dbReference>
<dbReference type="Proteomes" id="UP000246104">
    <property type="component" value="Unassembled WGS sequence"/>
</dbReference>
<dbReference type="PANTHER" id="PTHR36923">
    <property type="entry name" value="FERREDOXIN"/>
    <property type="match status" value="1"/>
</dbReference>
<dbReference type="GO" id="GO:0051536">
    <property type="term" value="F:iron-sulfur cluster binding"/>
    <property type="evidence" value="ECO:0007669"/>
    <property type="project" value="UniProtKB-KW"/>
</dbReference>
<proteinExistence type="predicted"/>
<keyword evidence="4 6" id="KW-0408">Iron</keyword>
<dbReference type="GO" id="GO:0005506">
    <property type="term" value="F:iron ion binding"/>
    <property type="evidence" value="ECO:0007669"/>
    <property type="project" value="UniProtKB-UniRule"/>
</dbReference>
<evidence type="ECO:0000256" key="2">
    <source>
        <dbReference type="ARBA" id="ARBA00022723"/>
    </source>
</evidence>
<protein>
    <recommendedName>
        <fullName evidence="6">Ferredoxin</fullName>
    </recommendedName>
</protein>
<dbReference type="InterPro" id="IPR001080">
    <property type="entry name" value="3Fe4S_ferredoxin"/>
</dbReference>
<organism evidence="9 10">
    <name type="scientific">Candidatus Cerribacteria bacterium 'Amazon FNV 2010 28 9'</name>
    <dbReference type="NCBI Taxonomy" id="2081795"/>
    <lineage>
        <taxon>Bacteria</taxon>
        <taxon>Candidatus Cerribacteria</taxon>
    </lineage>
</organism>
<feature type="domain" description="4Fe-4S ferredoxin-type" evidence="8">
    <location>
        <begin position="30"/>
        <end position="58"/>
    </location>
</feature>
<keyword evidence="2 6" id="KW-0479">Metal-binding</keyword>
<evidence type="ECO:0000313" key="10">
    <source>
        <dbReference type="Proteomes" id="UP000246104"/>
    </source>
</evidence>
<evidence type="ECO:0000259" key="8">
    <source>
        <dbReference type="PROSITE" id="PS51379"/>
    </source>
</evidence>
<gene>
    <name evidence="9" type="ORF">C5B42_02940</name>
</gene>
<evidence type="ECO:0000256" key="1">
    <source>
        <dbReference type="ARBA" id="ARBA00022448"/>
    </source>
</evidence>
<name>A0A317JNW1_9BACT</name>
<reference evidence="9 10" key="1">
    <citation type="submission" date="2018-02" db="EMBL/GenBank/DDBJ databases">
        <title>Genomic Reconstructions from Amazon Rainforest and Pasture Soil Reveal Novel Insights into the Physiology of Candidate Phyla in Tropical Sites.</title>
        <authorList>
            <person name="Kroeger M.E."/>
            <person name="Delmont T."/>
            <person name="Eren A.M."/>
            <person name="Guo J."/>
            <person name="Meyer K.M."/>
            <person name="Khan K."/>
            <person name="Rodrigues J.L.M."/>
            <person name="Bohannan B.J.M."/>
            <person name="Tringe S."/>
            <person name="Borges C.D."/>
            <person name="Tiedje J."/>
            <person name="Tsai S.M."/>
            <person name="Nusslein K."/>
        </authorList>
    </citation>
    <scope>NUCLEOTIDE SEQUENCE [LARGE SCALE GENOMIC DNA]</scope>
    <source>
        <strain evidence="9">Amazon FNV 2010 28 9</strain>
    </source>
</reference>
<evidence type="ECO:0000256" key="3">
    <source>
        <dbReference type="ARBA" id="ARBA00022982"/>
    </source>
</evidence>
<dbReference type="PANTHER" id="PTHR36923:SF3">
    <property type="entry name" value="FERREDOXIN"/>
    <property type="match status" value="1"/>
</dbReference>
<dbReference type="Pfam" id="PF13370">
    <property type="entry name" value="Fer4_13"/>
    <property type="match status" value="1"/>
</dbReference>
<dbReference type="Gene3D" id="3.30.70.20">
    <property type="match status" value="1"/>
</dbReference>
<feature type="compositionally biased region" description="Polar residues" evidence="7">
    <location>
        <begin position="1"/>
        <end position="16"/>
    </location>
</feature>
<comment type="function">
    <text evidence="6">Ferredoxins are iron-sulfur proteins that transfer electrons in a wide variety of metabolic reactions.</text>
</comment>
<evidence type="ECO:0000256" key="6">
    <source>
        <dbReference type="RuleBase" id="RU368020"/>
    </source>
</evidence>
<keyword evidence="1 6" id="KW-0813">Transport</keyword>
<accession>A0A317JNW1</accession>
<evidence type="ECO:0000256" key="4">
    <source>
        <dbReference type="ARBA" id="ARBA00023004"/>
    </source>
</evidence>
<keyword evidence="5 6" id="KW-0411">Iron-sulfur</keyword>
<dbReference type="PRINTS" id="PR00352">
    <property type="entry name" value="3FE4SFRDOXIN"/>
</dbReference>
<evidence type="ECO:0000256" key="5">
    <source>
        <dbReference type="ARBA" id="ARBA00023014"/>
    </source>
</evidence>
<dbReference type="InterPro" id="IPR017896">
    <property type="entry name" value="4Fe4S_Fe-S-bd"/>
</dbReference>
<dbReference type="GO" id="GO:0009055">
    <property type="term" value="F:electron transfer activity"/>
    <property type="evidence" value="ECO:0007669"/>
    <property type="project" value="UniProtKB-UniRule"/>
</dbReference>
<comment type="caution">
    <text evidence="9">The sequence shown here is derived from an EMBL/GenBank/DDBJ whole genome shotgun (WGS) entry which is preliminary data.</text>
</comment>
<sequence>MSDSTIQQSTVQSSDISVAPEDKAKGPGKYRVKVNRPKCIGAGSCVAIAPKVFGLDDKQLAFVISEDELDDIKLLAAQSCPTAAIIVEDIETGTQVWPQ</sequence>
<dbReference type="AlphaFoldDB" id="A0A317JNW1"/>
<dbReference type="InterPro" id="IPR051269">
    <property type="entry name" value="Fe-S_cluster_ET"/>
</dbReference>
<keyword evidence="3 6" id="KW-0249">Electron transport</keyword>
<evidence type="ECO:0000313" key="9">
    <source>
        <dbReference type="EMBL" id="PWU23486.1"/>
    </source>
</evidence>
<dbReference type="EMBL" id="PSRQ01000032">
    <property type="protein sequence ID" value="PWU23486.1"/>
    <property type="molecule type" value="Genomic_DNA"/>
</dbReference>